<reference evidence="1" key="1">
    <citation type="journal article" date="2021" name="Proc. Natl. Acad. Sci. U.S.A.">
        <title>A Catalog of Tens of Thousands of Viruses from Human Metagenomes Reveals Hidden Associations with Chronic Diseases.</title>
        <authorList>
            <person name="Tisza M.J."/>
            <person name="Buck C.B."/>
        </authorList>
    </citation>
    <scope>NUCLEOTIDE SEQUENCE</scope>
    <source>
        <strain evidence="1">CtGns7</strain>
    </source>
</reference>
<dbReference type="EMBL" id="BK032555">
    <property type="protein sequence ID" value="DAF47418.1"/>
    <property type="molecule type" value="Genomic_DNA"/>
</dbReference>
<organism evidence="1">
    <name type="scientific">Phage sp. ctGns7</name>
    <dbReference type="NCBI Taxonomy" id="2828003"/>
    <lineage>
        <taxon>Viruses</taxon>
    </lineage>
</organism>
<protein>
    <submittedName>
        <fullName evidence="1">Uncharacterized protein</fullName>
    </submittedName>
</protein>
<accession>A0A8S5S9L9</accession>
<proteinExistence type="predicted"/>
<name>A0A8S5S9L9_9VIRU</name>
<evidence type="ECO:0000313" key="1">
    <source>
        <dbReference type="EMBL" id="DAF47418.1"/>
    </source>
</evidence>
<sequence length="32" mass="3988">MIFFIQQVMLKKNFINKKFEKHLTIQKMYAII</sequence>